<reference evidence="2" key="1">
    <citation type="journal article" date="2014" name="Front. Microbiol.">
        <title>High frequency of phylogenetically diverse reductive dehalogenase-homologous genes in deep subseafloor sedimentary metagenomes.</title>
        <authorList>
            <person name="Kawai M."/>
            <person name="Futagami T."/>
            <person name="Toyoda A."/>
            <person name="Takaki Y."/>
            <person name="Nishi S."/>
            <person name="Hori S."/>
            <person name="Arai W."/>
            <person name="Tsubouchi T."/>
            <person name="Morono Y."/>
            <person name="Uchiyama I."/>
            <person name="Ito T."/>
            <person name="Fujiyama A."/>
            <person name="Inagaki F."/>
            <person name="Takami H."/>
        </authorList>
    </citation>
    <scope>NUCLEOTIDE SEQUENCE</scope>
    <source>
        <strain evidence="2">Expedition CK06-06</strain>
    </source>
</reference>
<dbReference type="EMBL" id="BARS01037036">
    <property type="protein sequence ID" value="GAG21732.1"/>
    <property type="molecule type" value="Genomic_DNA"/>
</dbReference>
<accession>X0WEV0</accession>
<dbReference type="AlphaFoldDB" id="X0WEV0"/>
<name>X0WEV0_9ZZZZ</name>
<protein>
    <submittedName>
        <fullName evidence="2">Uncharacterized protein</fullName>
    </submittedName>
</protein>
<gene>
    <name evidence="2" type="ORF">S01H1_56838</name>
</gene>
<organism evidence="2">
    <name type="scientific">marine sediment metagenome</name>
    <dbReference type="NCBI Taxonomy" id="412755"/>
    <lineage>
        <taxon>unclassified sequences</taxon>
        <taxon>metagenomes</taxon>
        <taxon>ecological metagenomes</taxon>
    </lineage>
</organism>
<evidence type="ECO:0000313" key="2">
    <source>
        <dbReference type="EMBL" id="GAG21732.1"/>
    </source>
</evidence>
<evidence type="ECO:0000256" key="1">
    <source>
        <dbReference type="SAM" id="MobiDB-lite"/>
    </source>
</evidence>
<feature type="compositionally biased region" description="Low complexity" evidence="1">
    <location>
        <begin position="20"/>
        <end position="31"/>
    </location>
</feature>
<feature type="compositionally biased region" description="Basic and acidic residues" evidence="1">
    <location>
        <begin position="32"/>
        <end position="43"/>
    </location>
</feature>
<comment type="caution">
    <text evidence="2">The sequence shown here is derived from an EMBL/GenBank/DDBJ whole genome shotgun (WGS) entry which is preliminary data.</text>
</comment>
<feature type="region of interest" description="Disordered" evidence="1">
    <location>
        <begin position="15"/>
        <end position="43"/>
    </location>
</feature>
<proteinExistence type="predicted"/>
<sequence>MEEFESGHPEVYMEYSEYLDSANKDNSSSDSGSREEKESVSEEKVLPYTLEDFENIEADFTYKDLLRYPNDYVGNKIIITAEISRIEENDITSYEVHIFTEKGKSFINDEYIIYDHRDDLNKLKLLDKDIIKIYGELDGLSTFWEGITDEVPSIKMYYVELLGE</sequence>